<dbReference type="Gene3D" id="3.30.530.20">
    <property type="match status" value="1"/>
</dbReference>
<protein>
    <recommendedName>
        <fullName evidence="4">ATPase</fullName>
    </recommendedName>
</protein>
<feature type="signal peptide" evidence="1">
    <location>
        <begin position="1"/>
        <end position="23"/>
    </location>
</feature>
<sequence>MLKSTIAGLVAAFGLLTASAADAEVVARTADSFTLRYEVGAGIDPGDIPGTLVDVGRWWDSAHTYSGDAANITVDLTPGGCWCEKLADGTQFEHARVVSVEPARIVFEAPFGPLKGKATSAVLTVTWPPANRGWTPTWVMTVEGPGLGAMADGVDGVMGAGFQRWMRYLERGEV</sequence>
<comment type="caution">
    <text evidence="2">The sequence shown here is derived from an EMBL/GenBank/DDBJ whole genome shotgun (WGS) entry which is preliminary data.</text>
</comment>
<evidence type="ECO:0000256" key="1">
    <source>
        <dbReference type="SAM" id="SignalP"/>
    </source>
</evidence>
<dbReference type="RefSeq" id="WP_183201788.1">
    <property type="nucleotide sequence ID" value="NZ_BAAAER010000002.1"/>
</dbReference>
<name>A0A7W6NN02_9CAUL</name>
<evidence type="ECO:0000313" key="3">
    <source>
        <dbReference type="Proteomes" id="UP000529946"/>
    </source>
</evidence>
<feature type="chain" id="PRO_5030910546" description="ATPase" evidence="1">
    <location>
        <begin position="24"/>
        <end position="174"/>
    </location>
</feature>
<accession>A0A7W6NN02</accession>
<gene>
    <name evidence="2" type="ORF">GGR12_000127</name>
</gene>
<dbReference type="SUPFAM" id="SSF55961">
    <property type="entry name" value="Bet v1-like"/>
    <property type="match status" value="1"/>
</dbReference>
<dbReference type="InterPro" id="IPR023393">
    <property type="entry name" value="START-like_dom_sf"/>
</dbReference>
<proteinExistence type="predicted"/>
<reference evidence="2 3" key="1">
    <citation type="submission" date="2020-08" db="EMBL/GenBank/DDBJ databases">
        <title>Genomic Encyclopedia of Type Strains, Phase IV (KMG-IV): sequencing the most valuable type-strain genomes for metagenomic binning, comparative biology and taxonomic classification.</title>
        <authorList>
            <person name="Goeker M."/>
        </authorList>
    </citation>
    <scope>NUCLEOTIDE SEQUENCE [LARGE SCALE GENOMIC DNA]</scope>
    <source>
        <strain evidence="2 3">DSM 23960</strain>
    </source>
</reference>
<dbReference type="Proteomes" id="UP000529946">
    <property type="component" value="Unassembled WGS sequence"/>
</dbReference>
<evidence type="ECO:0000313" key="2">
    <source>
        <dbReference type="EMBL" id="MBB4081288.1"/>
    </source>
</evidence>
<keyword evidence="1" id="KW-0732">Signal</keyword>
<dbReference type="AlphaFoldDB" id="A0A7W6NN02"/>
<keyword evidence="3" id="KW-1185">Reference proteome</keyword>
<dbReference type="EMBL" id="JACIDM010000001">
    <property type="protein sequence ID" value="MBB4081288.1"/>
    <property type="molecule type" value="Genomic_DNA"/>
</dbReference>
<evidence type="ECO:0008006" key="4">
    <source>
        <dbReference type="Google" id="ProtNLM"/>
    </source>
</evidence>
<organism evidence="2 3">
    <name type="scientific">Brevundimonas lenta</name>
    <dbReference type="NCBI Taxonomy" id="424796"/>
    <lineage>
        <taxon>Bacteria</taxon>
        <taxon>Pseudomonadati</taxon>
        <taxon>Pseudomonadota</taxon>
        <taxon>Alphaproteobacteria</taxon>
        <taxon>Caulobacterales</taxon>
        <taxon>Caulobacteraceae</taxon>
        <taxon>Brevundimonas</taxon>
    </lineage>
</organism>